<dbReference type="RefSeq" id="WP_211841713.1">
    <property type="nucleotide sequence ID" value="NZ_VIVQ01000002.1"/>
</dbReference>
<dbReference type="InterPro" id="IPR000182">
    <property type="entry name" value="GNAT_dom"/>
</dbReference>
<dbReference type="CDD" id="cd04301">
    <property type="entry name" value="NAT_SF"/>
    <property type="match status" value="1"/>
</dbReference>
<reference evidence="2 3" key="1">
    <citation type="submission" date="2019-06" db="EMBL/GenBank/DDBJ databases">
        <title>Sequencing the genomes of 1000 actinobacteria strains.</title>
        <authorList>
            <person name="Klenk H.-P."/>
        </authorList>
    </citation>
    <scope>NUCLEOTIDE SEQUENCE [LARGE SCALE GENOMIC DNA]</scope>
    <source>
        <strain evidence="2 3">DSM 19560</strain>
    </source>
</reference>
<evidence type="ECO:0000259" key="1">
    <source>
        <dbReference type="PROSITE" id="PS51186"/>
    </source>
</evidence>
<keyword evidence="3" id="KW-1185">Reference proteome</keyword>
<dbReference type="EMBL" id="VIVQ01000002">
    <property type="protein sequence ID" value="TWE10203.1"/>
    <property type="molecule type" value="Genomic_DNA"/>
</dbReference>
<accession>A0A561E3L0</accession>
<dbReference type="AlphaFoldDB" id="A0A561E3L0"/>
<protein>
    <submittedName>
        <fullName evidence="2">Ribosomal protein S18 acetylase RimI-like enzyme</fullName>
    </submittedName>
</protein>
<name>A0A561E3L0_9MICO</name>
<feature type="domain" description="N-acetyltransferase" evidence="1">
    <location>
        <begin position="47"/>
        <end position="209"/>
    </location>
</feature>
<proteinExistence type="predicted"/>
<dbReference type="GO" id="GO:0016747">
    <property type="term" value="F:acyltransferase activity, transferring groups other than amino-acyl groups"/>
    <property type="evidence" value="ECO:0007669"/>
    <property type="project" value="InterPro"/>
</dbReference>
<sequence>MTTHIFLWNTEGMCLHPVMQVTTTTLEMRSPDQLRPSRRLVGGLRIERVAAITPEYLRWLYAAVGGPWRWTDRLGWSRAQWADELAEPGAEVWVAYDAGAPAGYAQLRAAAEGEGTAVEIRYFGLIESAIGRGLGGRLLTEVIAQAWTLPGRYDLPDATRVWLHTGTLDGPQALANYRARGFEVIGSVDTDEDYPEHAPGAWTATTGLTG</sequence>
<dbReference type="Gene3D" id="3.40.630.30">
    <property type="match status" value="1"/>
</dbReference>
<dbReference type="Pfam" id="PF00583">
    <property type="entry name" value="Acetyltransf_1"/>
    <property type="match status" value="1"/>
</dbReference>
<dbReference type="Proteomes" id="UP000318297">
    <property type="component" value="Unassembled WGS sequence"/>
</dbReference>
<dbReference type="InterPro" id="IPR016181">
    <property type="entry name" value="Acyl_CoA_acyltransferase"/>
</dbReference>
<gene>
    <name evidence="2" type="ORF">BKA23_2556</name>
</gene>
<evidence type="ECO:0000313" key="2">
    <source>
        <dbReference type="EMBL" id="TWE10203.1"/>
    </source>
</evidence>
<dbReference type="PROSITE" id="PS51186">
    <property type="entry name" value="GNAT"/>
    <property type="match status" value="1"/>
</dbReference>
<dbReference type="GO" id="GO:0005840">
    <property type="term" value="C:ribosome"/>
    <property type="evidence" value="ECO:0007669"/>
    <property type="project" value="UniProtKB-KW"/>
</dbReference>
<keyword evidence="2" id="KW-0687">Ribonucleoprotein</keyword>
<keyword evidence="2" id="KW-0689">Ribosomal protein</keyword>
<dbReference type="SUPFAM" id="SSF55729">
    <property type="entry name" value="Acyl-CoA N-acyltransferases (Nat)"/>
    <property type="match status" value="1"/>
</dbReference>
<evidence type="ECO:0000313" key="3">
    <source>
        <dbReference type="Proteomes" id="UP000318297"/>
    </source>
</evidence>
<organism evidence="2 3">
    <name type="scientific">Rudaeicoccus suwonensis</name>
    <dbReference type="NCBI Taxonomy" id="657409"/>
    <lineage>
        <taxon>Bacteria</taxon>
        <taxon>Bacillati</taxon>
        <taxon>Actinomycetota</taxon>
        <taxon>Actinomycetes</taxon>
        <taxon>Micrococcales</taxon>
        <taxon>Dermacoccaceae</taxon>
        <taxon>Rudaeicoccus</taxon>
    </lineage>
</organism>
<comment type="caution">
    <text evidence="2">The sequence shown here is derived from an EMBL/GenBank/DDBJ whole genome shotgun (WGS) entry which is preliminary data.</text>
</comment>